<keyword evidence="5" id="KW-0325">Glycoprotein</keyword>
<dbReference type="VEuPathDB" id="FungiDB:GMDG_05972"/>
<dbReference type="InterPro" id="IPR005196">
    <property type="entry name" value="Glyco_hydro_65_N"/>
</dbReference>
<evidence type="ECO:0000259" key="8">
    <source>
        <dbReference type="Pfam" id="PF03632"/>
    </source>
</evidence>
<evidence type="ECO:0000256" key="2">
    <source>
        <dbReference type="ARBA" id="ARBA00006768"/>
    </source>
</evidence>
<evidence type="ECO:0000259" key="9">
    <source>
        <dbReference type="Pfam" id="PF03633"/>
    </source>
</evidence>
<dbReference type="Pfam" id="PF03632">
    <property type="entry name" value="Glyco_hydro_65m"/>
    <property type="match status" value="1"/>
</dbReference>
<dbReference type="AlphaFoldDB" id="A0A176ZZ50"/>
<protein>
    <recommendedName>
        <fullName evidence="3">alpha,alpha-trehalase</fullName>
        <ecNumber evidence="3">3.2.1.28</ecNumber>
    </recommendedName>
</protein>
<dbReference type="OrthoDB" id="200349at2759"/>
<comment type="similarity">
    <text evidence="2">Belongs to the glycosyl hydrolase 65 family.</text>
</comment>
<dbReference type="eggNOG" id="KOG4125">
    <property type="taxonomic scope" value="Eukaryota"/>
</dbReference>
<dbReference type="Pfam" id="PF03633">
    <property type="entry name" value="Glyco_hydro_65C"/>
    <property type="match status" value="1"/>
</dbReference>
<dbReference type="Proteomes" id="UP000077154">
    <property type="component" value="Unassembled WGS sequence"/>
</dbReference>
<feature type="compositionally biased region" description="Low complexity" evidence="6">
    <location>
        <begin position="1043"/>
        <end position="1053"/>
    </location>
</feature>
<dbReference type="InterPro" id="IPR008928">
    <property type="entry name" value="6-hairpin_glycosidase_sf"/>
</dbReference>
<evidence type="ECO:0000256" key="3">
    <source>
        <dbReference type="ARBA" id="ARBA00012757"/>
    </source>
</evidence>
<dbReference type="GO" id="GO:0005993">
    <property type="term" value="P:trehalose catabolic process"/>
    <property type="evidence" value="ECO:0007669"/>
    <property type="project" value="TreeGrafter"/>
</dbReference>
<dbReference type="SUPFAM" id="SSF48208">
    <property type="entry name" value="Six-hairpin glycosidases"/>
    <property type="match status" value="1"/>
</dbReference>
<dbReference type="Gene3D" id="2.70.98.40">
    <property type="entry name" value="Glycoside hydrolase, family 65, N-terminal domain"/>
    <property type="match status" value="1"/>
</dbReference>
<dbReference type="FunFam" id="1.50.10.10:FF:000032">
    <property type="entry name" value="Vacuolar acid trehalase"/>
    <property type="match status" value="1"/>
</dbReference>
<dbReference type="GO" id="GO:0004555">
    <property type="term" value="F:alpha,alpha-trehalase activity"/>
    <property type="evidence" value="ECO:0007669"/>
    <property type="project" value="UniProtKB-EC"/>
</dbReference>
<evidence type="ECO:0000256" key="7">
    <source>
        <dbReference type="SAM" id="SignalP"/>
    </source>
</evidence>
<feature type="signal peptide" evidence="7">
    <location>
        <begin position="1"/>
        <end position="21"/>
    </location>
</feature>
<dbReference type="InterPro" id="IPR005195">
    <property type="entry name" value="Glyco_hydro_65_M"/>
</dbReference>
<dbReference type="Gene3D" id="2.60.420.10">
    <property type="entry name" value="Maltose phosphorylase, domain 3"/>
    <property type="match status" value="1"/>
</dbReference>
<feature type="domain" description="Glycoside hydrolase family 65 N-terminal" evidence="10">
    <location>
        <begin position="55"/>
        <end position="322"/>
    </location>
</feature>
<evidence type="ECO:0000256" key="4">
    <source>
        <dbReference type="ARBA" id="ARBA00022801"/>
    </source>
</evidence>
<name>A0A176ZZ50_9PEZI</name>
<evidence type="ECO:0000259" key="10">
    <source>
        <dbReference type="Pfam" id="PF03636"/>
    </source>
</evidence>
<evidence type="ECO:0000256" key="6">
    <source>
        <dbReference type="SAM" id="MobiDB-lite"/>
    </source>
</evidence>
<feature type="domain" description="Glycoside hydrolase family 65 central catalytic" evidence="8">
    <location>
        <begin position="393"/>
        <end position="582"/>
    </location>
</feature>
<dbReference type="InterPro" id="IPR012341">
    <property type="entry name" value="6hp_glycosidase-like_sf"/>
</dbReference>
<evidence type="ECO:0000313" key="11">
    <source>
        <dbReference type="EMBL" id="OAF55168.1"/>
    </source>
</evidence>
<dbReference type="InterPro" id="IPR011013">
    <property type="entry name" value="Gal_mutarotase_sf_dom"/>
</dbReference>
<keyword evidence="7" id="KW-0732">Signal</keyword>
<dbReference type="PANTHER" id="PTHR11051:SF8">
    <property type="entry name" value="PROTEIN-GLUCOSYLGALACTOSYLHYDROXYLYSINE GLUCOSIDASE"/>
    <property type="match status" value="1"/>
</dbReference>
<evidence type="ECO:0000256" key="1">
    <source>
        <dbReference type="ARBA" id="ARBA00001576"/>
    </source>
</evidence>
<dbReference type="InterPro" id="IPR005194">
    <property type="entry name" value="Glyco_hydro_65_C"/>
</dbReference>
<proteinExistence type="inferred from homology"/>
<organism evidence="11">
    <name type="scientific">Pseudogymnoascus destructans</name>
    <dbReference type="NCBI Taxonomy" id="655981"/>
    <lineage>
        <taxon>Eukaryota</taxon>
        <taxon>Fungi</taxon>
        <taxon>Dikarya</taxon>
        <taxon>Ascomycota</taxon>
        <taxon>Pezizomycotina</taxon>
        <taxon>Leotiomycetes</taxon>
        <taxon>Thelebolales</taxon>
        <taxon>Thelebolaceae</taxon>
        <taxon>Pseudogymnoascus</taxon>
    </lineage>
</organism>
<dbReference type="EMBL" id="KV441411">
    <property type="protein sequence ID" value="OAF55168.1"/>
    <property type="molecule type" value="Genomic_DNA"/>
</dbReference>
<comment type="catalytic activity">
    <reaction evidence="1">
        <text>alpha,alpha-trehalose + H2O = alpha-D-glucose + beta-D-glucose</text>
        <dbReference type="Rhea" id="RHEA:32675"/>
        <dbReference type="ChEBI" id="CHEBI:15377"/>
        <dbReference type="ChEBI" id="CHEBI:15903"/>
        <dbReference type="ChEBI" id="CHEBI:16551"/>
        <dbReference type="ChEBI" id="CHEBI:17925"/>
        <dbReference type="EC" id="3.2.1.28"/>
    </reaction>
</comment>
<dbReference type="SUPFAM" id="SSF74650">
    <property type="entry name" value="Galactose mutarotase-like"/>
    <property type="match status" value="1"/>
</dbReference>
<feature type="domain" description="Glycoside hydrolase family 65 C-terminal" evidence="9">
    <location>
        <begin position="741"/>
        <end position="790"/>
    </location>
</feature>
<reference evidence="11" key="1">
    <citation type="submission" date="2016-03" db="EMBL/GenBank/DDBJ databases">
        <title>Updated assembly of Pseudogymnoascus destructans, the fungus causing white-nose syndrome of bats.</title>
        <authorList>
            <person name="Palmer J.M."/>
            <person name="Drees K.P."/>
            <person name="Foster J.T."/>
            <person name="Lindner D.L."/>
        </authorList>
    </citation>
    <scope>NUCLEOTIDE SEQUENCE [LARGE SCALE GENOMIC DNA]</scope>
    <source>
        <strain evidence="11">20631-21</strain>
    </source>
</reference>
<accession>A0A176ZZ50</accession>
<dbReference type="Pfam" id="PF03636">
    <property type="entry name" value="Glyco_hydro_65N"/>
    <property type="match status" value="1"/>
</dbReference>
<dbReference type="RefSeq" id="XP_024320469.1">
    <property type="nucleotide sequence ID" value="XM_024472020.1"/>
</dbReference>
<dbReference type="Gene3D" id="1.50.10.10">
    <property type="match status" value="1"/>
</dbReference>
<feature type="region of interest" description="Disordered" evidence="6">
    <location>
        <begin position="1034"/>
        <end position="1053"/>
    </location>
</feature>
<feature type="chain" id="PRO_5008056225" description="alpha,alpha-trehalase" evidence="7">
    <location>
        <begin position="22"/>
        <end position="1053"/>
    </location>
</feature>
<sequence length="1053" mass="113930">MFRFLVATLTVLGCQLSPARAVEVEQKDFSITNTNVSAVWNQTDWSITTVDYVPAQYQSRISLSNGYAGASLAAAGPFFEYDVNQTNPYGDEPANLWPLFSRRLSFSTISGFYDVQQNGSGTNYPWLEQYGYESFIAGIPHATGIIFTFGDATLDSTADPSEISNFESSLTFKTGVATWTYKWSPAGVSTTFQVSFKAIFSRVAPNLIAVEAQITPSGDVNGKVTDVLDGRSAVRSYLAEKKMDDHSTTILTAVHPDNLPNVTAYLVSTAEFDDTYTDKSSRVEASAPIVSTNETTIGQTFNIALKSGQTATFHKYVGVASTDKFEDAEAVARKASKDGSAAGWNAAVSDHVAAWGELMTEAAIDNFTDPTTGQLPPDANIEILQIATVANSFYLLQSLQPDGSGLNDNSISVGGLASESYAGMIFWDADYWMAPGLNLHFPSYSKQISNYRAKLFDQAKANAAFNNYSNESALYSWTSGRFGNCTGTGPCVDYEYHLNHDIAFNLVQLYNITQNKTWFDNGPRQIVESLAHMTGELLEYNETTKTYWIHNMTDPDEYANHIDNGAFTIASAADLLLVANGLRRNNGEAINETWQQMSENIEFPTSPSDITLEYQTMDNNVNVKQADVILLAYPLDYDQNNYTEADKLLDLDYYSNRQSPNGPAMTYSISAIVANAISPSGCAAYTFTLNGFLPYLRAPFYQFSEQNDDNVKRNGHQNPAFPFLTGHGGANQIAPFGFLGLRTDQQHLFINPSLPPQIPHLKLRDIYFAGAGFRISMNRTHTTITRFSTEGVPTLTDKYAGTSMPIDVGTPGDNQAIYNIDVDQTIYVPNRLYFDNITYTGNLLQCQKVSSTDAYAPGQFPQAAIDGAIATAWQPTANGSASILIDMSSGSYEKVNQLYFNWGSRPPRRAVVSFGNETASDCNGQRQLSGKVIRIPLNSIKPNDPFDAAVAAAAVVKPYIGNETLISVPADAWSGNWVKLEIEGCWANGDEDQKGATVAEFVVVGGGAGVVGGEGGGKGNGTYNGGPASNNTVAGTGTGAGAEGADVGAEVAG</sequence>
<evidence type="ECO:0000256" key="5">
    <source>
        <dbReference type="ARBA" id="ARBA00023180"/>
    </source>
</evidence>
<dbReference type="GeneID" id="36291510"/>
<gene>
    <name evidence="11" type="ORF">VC83_08470</name>
</gene>
<dbReference type="GO" id="GO:0009277">
    <property type="term" value="C:fungal-type cell wall"/>
    <property type="evidence" value="ECO:0007669"/>
    <property type="project" value="TreeGrafter"/>
</dbReference>
<dbReference type="EC" id="3.2.1.28" evidence="3"/>
<keyword evidence="4" id="KW-0378">Hydrolase</keyword>
<dbReference type="GO" id="GO:0030246">
    <property type="term" value="F:carbohydrate binding"/>
    <property type="evidence" value="ECO:0007669"/>
    <property type="project" value="InterPro"/>
</dbReference>
<dbReference type="PANTHER" id="PTHR11051">
    <property type="entry name" value="GLYCOSYL HYDROLASE-RELATED"/>
    <property type="match status" value="1"/>
</dbReference>
<dbReference type="InterPro" id="IPR037018">
    <property type="entry name" value="GH65_N"/>
</dbReference>